<protein>
    <submittedName>
        <fullName evidence="1">Uncharacterized protein</fullName>
    </submittedName>
</protein>
<name>A0ABC8QXW6_9AQUA</name>
<accession>A0ABC8QXW6</accession>
<organism evidence="1 2">
    <name type="scientific">Ilex paraguariensis</name>
    <name type="common">yerba mate</name>
    <dbReference type="NCBI Taxonomy" id="185542"/>
    <lineage>
        <taxon>Eukaryota</taxon>
        <taxon>Viridiplantae</taxon>
        <taxon>Streptophyta</taxon>
        <taxon>Embryophyta</taxon>
        <taxon>Tracheophyta</taxon>
        <taxon>Spermatophyta</taxon>
        <taxon>Magnoliopsida</taxon>
        <taxon>eudicotyledons</taxon>
        <taxon>Gunneridae</taxon>
        <taxon>Pentapetalae</taxon>
        <taxon>asterids</taxon>
        <taxon>campanulids</taxon>
        <taxon>Aquifoliales</taxon>
        <taxon>Aquifoliaceae</taxon>
        <taxon>Ilex</taxon>
    </lineage>
</organism>
<evidence type="ECO:0000313" key="2">
    <source>
        <dbReference type="Proteomes" id="UP001642360"/>
    </source>
</evidence>
<gene>
    <name evidence="1" type="ORF">ILEXP_LOCUS4359</name>
</gene>
<dbReference type="Proteomes" id="UP001642360">
    <property type="component" value="Unassembled WGS sequence"/>
</dbReference>
<reference evidence="1 2" key="1">
    <citation type="submission" date="2024-02" db="EMBL/GenBank/DDBJ databases">
        <authorList>
            <person name="Vignale AGUSTIN F."/>
            <person name="Sosa J E."/>
            <person name="Modenutti C."/>
        </authorList>
    </citation>
    <scope>NUCLEOTIDE SEQUENCE [LARGE SCALE GENOMIC DNA]</scope>
</reference>
<proteinExistence type="predicted"/>
<comment type="caution">
    <text evidence="1">The sequence shown here is derived from an EMBL/GenBank/DDBJ whole genome shotgun (WGS) entry which is preliminary data.</text>
</comment>
<evidence type="ECO:0000313" key="1">
    <source>
        <dbReference type="EMBL" id="CAK9137335.1"/>
    </source>
</evidence>
<dbReference type="EMBL" id="CAUOFW020000814">
    <property type="protein sequence ID" value="CAK9137335.1"/>
    <property type="molecule type" value="Genomic_DNA"/>
</dbReference>
<sequence length="107" mass="12369">MCCQSMNMEEDGMKSRSFRYEDYSTRRVFLRSYPLHWGGEDEGNKEDNIGVTNRGSGIKPMKKIILSFCHWGEERALVLRRFKHKVTFYVIACLPVGFKPTTALISA</sequence>
<dbReference type="AlphaFoldDB" id="A0ABC8QXW6"/>
<keyword evidence="2" id="KW-1185">Reference proteome</keyword>